<dbReference type="AlphaFoldDB" id="A0A5B0S7J1"/>
<sequence length="462" mass="54273">MKFHFIEYLTLIFYLIDNSWLVSLTKPEEEEIWVHLSNLTSGGSSISHVSSKSKEPPFFVSKPSVTVKREEVEPCYHVGSSHDASLITPNSSRSFKRKIDSKNLEQELAAKCKHKEEINFNFPKKEDENHDNFIEQKTFMNNTHKSNFQETRMDMEEKTNVLFNSQDHKNHELKLIHKADRITNVSDWSFVQVDSNSNQGICGKVHPAQKLFDFLRCMKDKQNPGEHFYISMNEDPNFFPRYYIERNKFVYPDQTKSCQKDTMILGVILRISKEKLELGRYLGFFESIQEQLQSSLQSKIQISSTKRGWSRLSQLKSRIRYITKMSHITVTLMILYVSLFGGHKDGILREENIIELVDFLEDLWKRIVKGGDQKSVYEDHFENQLHDLLNFQENKTFSPRRMNIASRDMGMAWKIVKYWVNETGRDPMHKLQEGLAYNNSLVEIINKIIFYSNYQFKGKSVL</sequence>
<accession>A0A5B0S7J1</accession>
<evidence type="ECO:0000313" key="1">
    <source>
        <dbReference type="EMBL" id="KAA1132574.1"/>
    </source>
</evidence>
<dbReference type="EMBL" id="VDEP01000078">
    <property type="protein sequence ID" value="KAA1132574.1"/>
    <property type="molecule type" value="Genomic_DNA"/>
</dbReference>
<proteinExistence type="predicted"/>
<organism evidence="1 2">
    <name type="scientific">Puccinia graminis f. sp. tritici</name>
    <dbReference type="NCBI Taxonomy" id="56615"/>
    <lineage>
        <taxon>Eukaryota</taxon>
        <taxon>Fungi</taxon>
        <taxon>Dikarya</taxon>
        <taxon>Basidiomycota</taxon>
        <taxon>Pucciniomycotina</taxon>
        <taxon>Pucciniomycetes</taxon>
        <taxon>Pucciniales</taxon>
        <taxon>Pucciniaceae</taxon>
        <taxon>Puccinia</taxon>
    </lineage>
</organism>
<reference evidence="1 2" key="1">
    <citation type="submission" date="2019-05" db="EMBL/GenBank/DDBJ databases">
        <title>Emergence of the Ug99 lineage of the wheat stem rust pathogen through somatic hybridization.</title>
        <authorList>
            <person name="Li F."/>
            <person name="Upadhyaya N.M."/>
            <person name="Sperschneider J."/>
            <person name="Matny O."/>
            <person name="Nguyen-Phuc H."/>
            <person name="Mago R."/>
            <person name="Raley C."/>
            <person name="Miller M.E."/>
            <person name="Silverstein K.A.T."/>
            <person name="Henningsen E."/>
            <person name="Hirsch C.D."/>
            <person name="Visser B."/>
            <person name="Pretorius Z.A."/>
            <person name="Steffenson B.J."/>
            <person name="Schwessinger B."/>
            <person name="Dodds P.N."/>
            <person name="Figueroa M."/>
        </authorList>
    </citation>
    <scope>NUCLEOTIDE SEQUENCE [LARGE SCALE GENOMIC DNA]</scope>
    <source>
        <strain evidence="1 2">Ug99</strain>
    </source>
</reference>
<comment type="caution">
    <text evidence="1">The sequence shown here is derived from an EMBL/GenBank/DDBJ whole genome shotgun (WGS) entry which is preliminary data.</text>
</comment>
<dbReference type="Proteomes" id="UP000325313">
    <property type="component" value="Unassembled WGS sequence"/>
</dbReference>
<protein>
    <submittedName>
        <fullName evidence="1">Uncharacterized protein</fullName>
    </submittedName>
</protein>
<evidence type="ECO:0000313" key="2">
    <source>
        <dbReference type="Proteomes" id="UP000325313"/>
    </source>
</evidence>
<gene>
    <name evidence="1" type="ORF">PGTUg99_008249</name>
</gene>
<name>A0A5B0S7J1_PUCGR</name>